<evidence type="ECO:0000313" key="3">
    <source>
        <dbReference type="EMBL" id="MDG2989522.1"/>
    </source>
</evidence>
<reference evidence="3" key="2">
    <citation type="submission" date="2022-01" db="EMBL/GenBank/DDBJ databases">
        <authorList>
            <person name="Zivanovic Y."/>
            <person name="Moreira D."/>
            <person name="Lopez-Garcia P."/>
        </authorList>
    </citation>
    <scope>NUCLEOTIDE SEQUENCE</scope>
    <source>
        <strain evidence="3">G9</strain>
    </source>
</reference>
<feature type="domain" description="DUF1400" evidence="2">
    <location>
        <begin position="27"/>
        <end position="152"/>
    </location>
</feature>
<protein>
    <submittedName>
        <fullName evidence="3">Alpha/beta hydrolase</fullName>
    </submittedName>
</protein>
<dbReference type="EMBL" id="JAKKUT010000001">
    <property type="protein sequence ID" value="MDG2989522.1"/>
    <property type="molecule type" value="Genomic_DNA"/>
</dbReference>
<evidence type="ECO:0000259" key="2">
    <source>
        <dbReference type="Pfam" id="PF07176"/>
    </source>
</evidence>
<reference evidence="3" key="1">
    <citation type="journal article" date="2022" name="Genome Biol. Evol.">
        <title>A New Gene Family Diagnostic for Intracellular Biomineralization of Amorphous Ca Carbonates by Cyanobacteria.</title>
        <authorList>
            <person name="Benzerara K."/>
            <person name="Duprat E."/>
            <person name="Bitard-Feildel T."/>
            <person name="Caumes G."/>
            <person name="Cassier-Chauvat C."/>
            <person name="Chauvat F."/>
            <person name="Dezi M."/>
            <person name="Diop S.I."/>
            <person name="Gaschignard G."/>
            <person name="Gorgen S."/>
            <person name="Gugger M."/>
            <person name="Lopez-Garcia P."/>
            <person name="Millet M."/>
            <person name="Skouri-Panet F."/>
            <person name="Moreira D."/>
            <person name="Callebaut I."/>
        </authorList>
    </citation>
    <scope>NUCLEOTIDE SEQUENCE</scope>
    <source>
        <strain evidence="3">G9</strain>
    </source>
</reference>
<evidence type="ECO:0000313" key="4">
    <source>
        <dbReference type="Proteomes" id="UP001154265"/>
    </source>
</evidence>
<feature type="signal peptide" evidence="1">
    <location>
        <begin position="1"/>
        <end position="27"/>
    </location>
</feature>
<organism evidence="3 4">
    <name type="scientific">Candidatus Synechococcus calcipolaris G9</name>
    <dbReference type="NCBI Taxonomy" id="1497997"/>
    <lineage>
        <taxon>Bacteria</taxon>
        <taxon>Bacillati</taxon>
        <taxon>Cyanobacteriota</taxon>
        <taxon>Cyanophyceae</taxon>
        <taxon>Synechococcales</taxon>
        <taxon>Synechococcaceae</taxon>
        <taxon>Synechococcus</taxon>
    </lineage>
</organism>
<keyword evidence="1" id="KW-0732">Signal</keyword>
<keyword evidence="4" id="KW-1185">Reference proteome</keyword>
<dbReference type="RefSeq" id="WP_277865445.1">
    <property type="nucleotide sequence ID" value="NZ_JAKKUT010000001.1"/>
</dbReference>
<proteinExistence type="predicted"/>
<dbReference type="Pfam" id="PF07176">
    <property type="entry name" value="DUF1400"/>
    <property type="match status" value="1"/>
</dbReference>
<dbReference type="Proteomes" id="UP001154265">
    <property type="component" value="Unassembled WGS sequence"/>
</dbReference>
<name>A0ABT6EUI0_9SYNE</name>
<feature type="chain" id="PRO_5047452419" evidence="1">
    <location>
        <begin position="28"/>
        <end position="174"/>
    </location>
</feature>
<evidence type="ECO:0000256" key="1">
    <source>
        <dbReference type="SAM" id="SignalP"/>
    </source>
</evidence>
<sequence>MLKRLSNWLLLLAIPCGAVLTSNGAKAADYLSLTYGAFQRSVPMSEVRQFAETQVATGDLQAILRMVPEEEEAQLLQALNVKLPLGVVAVNNLLNTELGKQLLTQGSKLTVRRDKAGSYAISGALLTAAGTSEGLSLLTFLESYPAETVTFDLKALSAMTKDGNLANLLGGLGR</sequence>
<dbReference type="GO" id="GO:0016787">
    <property type="term" value="F:hydrolase activity"/>
    <property type="evidence" value="ECO:0007669"/>
    <property type="project" value="UniProtKB-KW"/>
</dbReference>
<gene>
    <name evidence="3" type="ORF">L3556_01040</name>
</gene>
<accession>A0ABT6EUI0</accession>
<comment type="caution">
    <text evidence="3">The sequence shown here is derived from an EMBL/GenBank/DDBJ whole genome shotgun (WGS) entry which is preliminary data.</text>
</comment>
<dbReference type="InterPro" id="IPR010802">
    <property type="entry name" value="DUF1400"/>
</dbReference>
<keyword evidence="3" id="KW-0378">Hydrolase</keyword>